<dbReference type="EMBL" id="FWXK01000008">
    <property type="protein sequence ID" value="SMC47562.1"/>
    <property type="molecule type" value="Genomic_DNA"/>
</dbReference>
<name>A0A1W1ZHA1_9LACT</name>
<proteinExistence type="predicted"/>
<dbReference type="STRING" id="371602.SAMN04487984_1329"/>
<evidence type="ECO:0000313" key="1">
    <source>
        <dbReference type="EMBL" id="SMC47562.1"/>
    </source>
</evidence>
<dbReference type="RefSeq" id="WP_084099436.1">
    <property type="nucleotide sequence ID" value="NZ_FWXK01000008.1"/>
</dbReference>
<protein>
    <submittedName>
        <fullName evidence="1">Uncharacterized protein</fullName>
    </submittedName>
</protein>
<dbReference type="AlphaFoldDB" id="A0A1W1ZHA1"/>
<evidence type="ECO:0000313" key="2">
    <source>
        <dbReference type="Proteomes" id="UP000243884"/>
    </source>
</evidence>
<accession>A0A1W1ZHA1</accession>
<gene>
    <name evidence="1" type="ORF">SAMN04487984_1329</name>
</gene>
<dbReference type="Proteomes" id="UP000243884">
    <property type="component" value="Unassembled WGS sequence"/>
</dbReference>
<dbReference type="OrthoDB" id="2165349at2"/>
<organism evidence="1 2">
    <name type="scientific">Aerococcus suis</name>
    <dbReference type="NCBI Taxonomy" id="371602"/>
    <lineage>
        <taxon>Bacteria</taxon>
        <taxon>Bacillati</taxon>
        <taxon>Bacillota</taxon>
        <taxon>Bacilli</taxon>
        <taxon>Lactobacillales</taxon>
        <taxon>Aerococcaceae</taxon>
        <taxon>Aerococcus</taxon>
    </lineage>
</organism>
<sequence>MLPEPQKLTLFPHEDEKKWVAEITGDDPTFKLKRTFLPEIASNTYDIYDGYYQIHGIHPGITPFTKEYCVVEQGHMQRHLTFPQVLRQVEAIKAKEPERVERIKAQLIQQFDDIDAAVDHELVHEDLLFQKEQLDMMDDFDQLAQAYQQLLRQKKTMIQRYRDQVATLPDDYQGDIG</sequence>
<keyword evidence="2" id="KW-1185">Reference proteome</keyword>
<reference evidence="2" key="1">
    <citation type="submission" date="2017-04" db="EMBL/GenBank/DDBJ databases">
        <authorList>
            <person name="Varghese N."/>
            <person name="Submissions S."/>
        </authorList>
    </citation>
    <scope>NUCLEOTIDE SEQUENCE [LARGE SCALE GENOMIC DNA]</scope>
    <source>
        <strain evidence="2">DSM 21500</strain>
    </source>
</reference>